<organism evidence="1 2">
    <name type="scientific">Allacma fusca</name>
    <dbReference type="NCBI Taxonomy" id="39272"/>
    <lineage>
        <taxon>Eukaryota</taxon>
        <taxon>Metazoa</taxon>
        <taxon>Ecdysozoa</taxon>
        <taxon>Arthropoda</taxon>
        <taxon>Hexapoda</taxon>
        <taxon>Collembola</taxon>
        <taxon>Symphypleona</taxon>
        <taxon>Sminthuridae</taxon>
        <taxon>Allacma</taxon>
    </lineage>
</organism>
<protein>
    <submittedName>
        <fullName evidence="1">Uncharacterized protein</fullName>
    </submittedName>
</protein>
<proteinExistence type="predicted"/>
<feature type="non-terminal residue" evidence="1">
    <location>
        <position position="1"/>
    </location>
</feature>
<keyword evidence="2" id="KW-1185">Reference proteome</keyword>
<dbReference type="Proteomes" id="UP000708208">
    <property type="component" value="Unassembled WGS sequence"/>
</dbReference>
<gene>
    <name evidence="1" type="ORF">AFUS01_LOCUS30274</name>
</gene>
<dbReference type="AlphaFoldDB" id="A0A8J2PFB6"/>
<dbReference type="EMBL" id="CAJVCH010461863">
    <property type="protein sequence ID" value="CAG7819853.1"/>
    <property type="molecule type" value="Genomic_DNA"/>
</dbReference>
<evidence type="ECO:0000313" key="1">
    <source>
        <dbReference type="EMBL" id="CAG7819853.1"/>
    </source>
</evidence>
<sequence>FFEFGFLNPVPEETARKFKNWAGPAMWFNADQMVAILSFIDQPE</sequence>
<name>A0A8J2PFB6_9HEXA</name>
<evidence type="ECO:0000313" key="2">
    <source>
        <dbReference type="Proteomes" id="UP000708208"/>
    </source>
</evidence>
<accession>A0A8J2PFB6</accession>
<comment type="caution">
    <text evidence="1">The sequence shown here is derived from an EMBL/GenBank/DDBJ whole genome shotgun (WGS) entry which is preliminary data.</text>
</comment>
<reference evidence="1" key="1">
    <citation type="submission" date="2021-06" db="EMBL/GenBank/DDBJ databases">
        <authorList>
            <person name="Hodson N. C."/>
            <person name="Mongue J. A."/>
            <person name="Jaron S. K."/>
        </authorList>
    </citation>
    <scope>NUCLEOTIDE SEQUENCE</scope>
</reference>